<feature type="transmembrane region" description="Helical" evidence="6">
    <location>
        <begin position="339"/>
        <end position="359"/>
    </location>
</feature>
<organism evidence="8 9">
    <name type="scientific">Apiospora arundinis</name>
    <dbReference type="NCBI Taxonomy" id="335852"/>
    <lineage>
        <taxon>Eukaryota</taxon>
        <taxon>Fungi</taxon>
        <taxon>Dikarya</taxon>
        <taxon>Ascomycota</taxon>
        <taxon>Pezizomycotina</taxon>
        <taxon>Sordariomycetes</taxon>
        <taxon>Xylariomycetidae</taxon>
        <taxon>Amphisphaeriales</taxon>
        <taxon>Apiosporaceae</taxon>
        <taxon>Apiospora</taxon>
    </lineage>
</organism>
<evidence type="ECO:0000313" key="9">
    <source>
        <dbReference type="Proteomes" id="UP001390339"/>
    </source>
</evidence>
<dbReference type="InterPro" id="IPR036259">
    <property type="entry name" value="MFS_trans_sf"/>
</dbReference>
<dbReference type="EMBL" id="JAPCWZ010000006">
    <property type="protein sequence ID" value="KAK8859127.1"/>
    <property type="molecule type" value="Genomic_DNA"/>
</dbReference>
<feature type="transmembrane region" description="Helical" evidence="6">
    <location>
        <begin position="227"/>
        <end position="246"/>
    </location>
</feature>
<feature type="transmembrane region" description="Helical" evidence="6">
    <location>
        <begin position="461"/>
        <end position="482"/>
    </location>
</feature>
<keyword evidence="5 6" id="KW-0472">Membrane</keyword>
<keyword evidence="9" id="KW-1185">Reference proteome</keyword>
<reference evidence="8 9" key="1">
    <citation type="journal article" date="2024" name="IMA Fungus">
        <title>Apiospora arundinis, a panoply of carbohydrate-active enzymes and secondary metabolites.</title>
        <authorList>
            <person name="Sorensen T."/>
            <person name="Petersen C."/>
            <person name="Muurmann A.T."/>
            <person name="Christiansen J.V."/>
            <person name="Brundto M.L."/>
            <person name="Overgaard C.K."/>
            <person name="Boysen A.T."/>
            <person name="Wollenberg R.D."/>
            <person name="Larsen T.O."/>
            <person name="Sorensen J.L."/>
            <person name="Nielsen K.L."/>
            <person name="Sondergaard T.E."/>
        </authorList>
    </citation>
    <scope>NUCLEOTIDE SEQUENCE [LARGE SCALE GENOMIC DNA]</scope>
    <source>
        <strain evidence="8 9">AAU 773</strain>
    </source>
</reference>
<dbReference type="InterPro" id="IPR011701">
    <property type="entry name" value="MFS"/>
</dbReference>
<feature type="transmembrane region" description="Helical" evidence="6">
    <location>
        <begin position="305"/>
        <end position="327"/>
    </location>
</feature>
<feature type="transmembrane region" description="Helical" evidence="6">
    <location>
        <begin position="423"/>
        <end position="449"/>
    </location>
</feature>
<feature type="transmembrane region" description="Helical" evidence="6">
    <location>
        <begin position="196"/>
        <end position="221"/>
    </location>
</feature>
<dbReference type="Pfam" id="PF07690">
    <property type="entry name" value="MFS_1"/>
    <property type="match status" value="1"/>
</dbReference>
<accession>A0ABR2I7T9</accession>
<evidence type="ECO:0000313" key="8">
    <source>
        <dbReference type="EMBL" id="KAK8859127.1"/>
    </source>
</evidence>
<evidence type="ECO:0000256" key="5">
    <source>
        <dbReference type="ARBA" id="ARBA00023136"/>
    </source>
</evidence>
<evidence type="ECO:0000256" key="4">
    <source>
        <dbReference type="ARBA" id="ARBA00022989"/>
    </source>
</evidence>
<dbReference type="Proteomes" id="UP001390339">
    <property type="component" value="Unassembled WGS sequence"/>
</dbReference>
<feature type="domain" description="Major facilitator superfamily (MFS) profile" evidence="7">
    <location>
        <begin position="72"/>
        <end position="513"/>
    </location>
</feature>
<evidence type="ECO:0000256" key="6">
    <source>
        <dbReference type="SAM" id="Phobius"/>
    </source>
</evidence>
<feature type="transmembrane region" description="Helical" evidence="6">
    <location>
        <begin position="138"/>
        <end position="157"/>
    </location>
</feature>
<comment type="caution">
    <text evidence="8">The sequence shown here is derived from an EMBL/GenBank/DDBJ whole genome shotgun (WGS) entry which is preliminary data.</text>
</comment>
<dbReference type="PANTHER" id="PTHR23502">
    <property type="entry name" value="MAJOR FACILITATOR SUPERFAMILY"/>
    <property type="match status" value="1"/>
</dbReference>
<dbReference type="PROSITE" id="PS50850">
    <property type="entry name" value="MFS"/>
    <property type="match status" value="1"/>
</dbReference>
<keyword evidence="2" id="KW-0813">Transport</keyword>
<protein>
    <submittedName>
        <fullName evidence="8">Major facilitator superfamily domain-containing protein</fullName>
    </submittedName>
</protein>
<sequence>MSNESATASGSPGKVHITEEPLIVDATLPTPLIASSLSKGDASSIKIEEACPTAEDISSDYNALTHRQRATLLFFASCAATISPASSTTYFPAVTSLARDLQVSVSLINLTISVYQIFQGLAPSVTAAFSDRYGRRPAYIICFVINFGANLGLALQNSYTPLMVLRCLQSSGSSGTVALAQAVLDDVTTSEQRGKYMAYLSIGFIMGPALGPVIGGLLSQYLGWRGIFWFLLIFGGVLMVLVAILFPETNRSIVGDGSNPPQRWNRSFLQLFQKGRLAPNPMSIEKKVTGVNPFKSLRILADRENLILCIYGGLLFAGFSATTGVFASQLDERYHLNQVQAGLCYLPLGFGSILSRWTVGKLIDWNFKREAQRQGVIIVKNRKQDMSIHDVEKVRLLIAFPMILAMSGFLVAFGWLMQYQAHLAAVLVVGFLFANMLTGALVATSALLTDINVGNGASLGAAMNLVRCLMAAGGVAAITPMINRIGIGYAATLMAAIWILALPPLWLVYKRGYQWRKASLDAIKGGKS</sequence>
<evidence type="ECO:0000256" key="2">
    <source>
        <dbReference type="ARBA" id="ARBA00022448"/>
    </source>
</evidence>
<evidence type="ECO:0000256" key="1">
    <source>
        <dbReference type="ARBA" id="ARBA00004141"/>
    </source>
</evidence>
<dbReference type="Gene3D" id="1.20.1250.20">
    <property type="entry name" value="MFS general substrate transporter like domains"/>
    <property type="match status" value="1"/>
</dbReference>
<feature type="transmembrane region" description="Helical" evidence="6">
    <location>
        <begin position="488"/>
        <end position="509"/>
    </location>
</feature>
<dbReference type="InterPro" id="IPR020846">
    <property type="entry name" value="MFS_dom"/>
</dbReference>
<evidence type="ECO:0000256" key="3">
    <source>
        <dbReference type="ARBA" id="ARBA00022692"/>
    </source>
</evidence>
<keyword evidence="4 6" id="KW-1133">Transmembrane helix</keyword>
<name>A0ABR2I7T9_9PEZI</name>
<comment type="subcellular location">
    <subcellularLocation>
        <location evidence="1">Membrane</location>
        <topology evidence="1">Multi-pass membrane protein</topology>
    </subcellularLocation>
</comment>
<feature type="transmembrane region" description="Helical" evidence="6">
    <location>
        <begin position="396"/>
        <end position="417"/>
    </location>
</feature>
<evidence type="ECO:0000259" key="7">
    <source>
        <dbReference type="PROSITE" id="PS50850"/>
    </source>
</evidence>
<proteinExistence type="predicted"/>
<gene>
    <name evidence="8" type="ORF">PGQ11_009861</name>
</gene>
<dbReference type="PANTHER" id="PTHR23502:SF51">
    <property type="entry name" value="QUINIDINE RESISTANCE PROTEIN 1-RELATED"/>
    <property type="match status" value="1"/>
</dbReference>
<keyword evidence="3 6" id="KW-0812">Transmembrane</keyword>
<dbReference type="SUPFAM" id="SSF103473">
    <property type="entry name" value="MFS general substrate transporter"/>
    <property type="match status" value="1"/>
</dbReference>